<dbReference type="CTD" id="48445"/>
<evidence type="ECO:0000256" key="6">
    <source>
        <dbReference type="ARBA" id="ARBA00023157"/>
    </source>
</evidence>
<evidence type="ECO:0000313" key="12">
    <source>
        <dbReference type="RefSeq" id="XP_026673956.1"/>
    </source>
</evidence>
<keyword evidence="7" id="KW-0325">Glycoprotein</keyword>
<keyword evidence="8" id="KW-1185">Reference proteome</keyword>
<name>A0AAJ7SAM7_9HYME</name>
<dbReference type="PANTHER" id="PTHR11567:SF211">
    <property type="entry name" value="PROSTATIC ACID PHOSPHATASE"/>
    <property type="match status" value="1"/>
</dbReference>
<sequence length="405" mass="46100">MVSFGGRINLLSMYAIVVLAALIGVTTVGAELKLVNVIFRHGDRTPDNNADEMYPNDPYLNSTFYPMGRGQLTNAGKMREFTLGQFLRNHYAPYLGNIYTSQSVSALSSDYDRTKMSLQLVLAGLFPPHELQLWNHNLHWQPIPAQYLRRYEDNVFLPEDCLLYAVEYQRVLQSPEGRAGISKYSTLMKNLTNWTGKNITTPLDMYYLYHTLMAEYSMGYTLPHWTKDIFPKGELFDGTVFSYDIANSTPLLKRLYGGPWLRIVTKAMLDIVSGSEKDRKKMHLFSGHESNIAAVLHALGAYYPHVPEYSSAIILELHHNVNAYYVQVVYYVGIPSRAHVVQIPGCDVLCPLDKYLQLVEEVLPSNEEMICDKGLAREYLDKKSTEELELLKYNLIRTAGVIEAK</sequence>
<dbReference type="InterPro" id="IPR033379">
    <property type="entry name" value="Acid_Pase_AS"/>
</dbReference>
<dbReference type="PROSITE" id="PS00616">
    <property type="entry name" value="HIS_ACID_PHOSPHAT_1"/>
    <property type="match status" value="1"/>
</dbReference>
<dbReference type="PANTHER" id="PTHR11567">
    <property type="entry name" value="ACID PHOSPHATASE-RELATED"/>
    <property type="match status" value="1"/>
</dbReference>
<reference evidence="9 10" key="1">
    <citation type="submission" date="2025-04" db="UniProtKB">
        <authorList>
            <consortium name="RefSeq"/>
        </authorList>
    </citation>
    <scope>IDENTIFICATION</scope>
    <source>
        <tissue evidence="9 10">Whole body</tissue>
    </source>
</reference>
<dbReference type="GO" id="GO:0003993">
    <property type="term" value="F:acid phosphatase activity"/>
    <property type="evidence" value="ECO:0007669"/>
    <property type="project" value="UniProtKB-EC"/>
</dbReference>
<dbReference type="SUPFAM" id="SSF53254">
    <property type="entry name" value="Phosphoglycerate mutase-like"/>
    <property type="match status" value="1"/>
</dbReference>
<evidence type="ECO:0000313" key="11">
    <source>
        <dbReference type="RefSeq" id="XP_026673952.1"/>
    </source>
</evidence>
<keyword evidence="6" id="KW-1015">Disulfide bond</keyword>
<keyword evidence="4" id="KW-0732">Signal</keyword>
<evidence type="ECO:0000313" key="10">
    <source>
        <dbReference type="RefSeq" id="XP_026673951.1"/>
    </source>
</evidence>
<comment type="catalytic activity">
    <reaction evidence="1">
        <text>a phosphate monoester + H2O = an alcohol + phosphate</text>
        <dbReference type="Rhea" id="RHEA:15017"/>
        <dbReference type="ChEBI" id="CHEBI:15377"/>
        <dbReference type="ChEBI" id="CHEBI:30879"/>
        <dbReference type="ChEBI" id="CHEBI:43474"/>
        <dbReference type="ChEBI" id="CHEBI:67140"/>
        <dbReference type="EC" id="3.1.3.2"/>
    </reaction>
</comment>
<evidence type="ECO:0000313" key="8">
    <source>
        <dbReference type="Proteomes" id="UP000694925"/>
    </source>
</evidence>
<dbReference type="InterPro" id="IPR050645">
    <property type="entry name" value="Histidine_acid_phosphatase"/>
</dbReference>
<dbReference type="RefSeq" id="XP_026673952.1">
    <property type="nucleotide sequence ID" value="XM_026818151.1"/>
</dbReference>
<comment type="similarity">
    <text evidence="2">Belongs to the histidine acid phosphatase family.</text>
</comment>
<dbReference type="Pfam" id="PF00328">
    <property type="entry name" value="His_Phos_2"/>
    <property type="match status" value="1"/>
</dbReference>
<evidence type="ECO:0000256" key="2">
    <source>
        <dbReference type="ARBA" id="ARBA00005375"/>
    </source>
</evidence>
<accession>A0AAJ7SAM7</accession>
<organism evidence="8 11">
    <name type="scientific">Ceratina calcarata</name>
    <dbReference type="NCBI Taxonomy" id="156304"/>
    <lineage>
        <taxon>Eukaryota</taxon>
        <taxon>Metazoa</taxon>
        <taxon>Ecdysozoa</taxon>
        <taxon>Arthropoda</taxon>
        <taxon>Hexapoda</taxon>
        <taxon>Insecta</taxon>
        <taxon>Pterygota</taxon>
        <taxon>Neoptera</taxon>
        <taxon>Endopterygota</taxon>
        <taxon>Hymenoptera</taxon>
        <taxon>Apocrita</taxon>
        <taxon>Aculeata</taxon>
        <taxon>Apoidea</taxon>
        <taxon>Anthophila</taxon>
        <taxon>Apidae</taxon>
        <taxon>Ceratina</taxon>
        <taxon>Zadontomerus</taxon>
    </lineage>
</organism>
<evidence type="ECO:0000256" key="1">
    <source>
        <dbReference type="ARBA" id="ARBA00000032"/>
    </source>
</evidence>
<dbReference type="CDD" id="cd07061">
    <property type="entry name" value="HP_HAP_like"/>
    <property type="match status" value="1"/>
</dbReference>
<dbReference type="InterPro" id="IPR000560">
    <property type="entry name" value="His_Pase_clade-2"/>
</dbReference>
<gene>
    <name evidence="9 10 11 12" type="primary">LOC108630243</name>
</gene>
<dbReference type="KEGG" id="ccal:108630243"/>
<dbReference type="Gene3D" id="3.40.50.1240">
    <property type="entry name" value="Phosphoglycerate mutase-like"/>
    <property type="match status" value="1"/>
</dbReference>
<protein>
    <recommendedName>
        <fullName evidence="3">acid phosphatase</fullName>
        <ecNumber evidence="3">3.1.3.2</ecNumber>
    </recommendedName>
</protein>
<dbReference type="RefSeq" id="XP_026673949.1">
    <property type="nucleotide sequence ID" value="XM_026818148.1"/>
</dbReference>
<evidence type="ECO:0000256" key="4">
    <source>
        <dbReference type="ARBA" id="ARBA00022729"/>
    </source>
</evidence>
<dbReference type="EC" id="3.1.3.2" evidence="3"/>
<dbReference type="RefSeq" id="XP_026673951.1">
    <property type="nucleotide sequence ID" value="XM_026818150.1"/>
</dbReference>
<dbReference type="RefSeq" id="XP_026673956.1">
    <property type="nucleotide sequence ID" value="XM_026818155.1"/>
</dbReference>
<dbReference type="Proteomes" id="UP000694925">
    <property type="component" value="Unplaced"/>
</dbReference>
<evidence type="ECO:0000256" key="3">
    <source>
        <dbReference type="ARBA" id="ARBA00012646"/>
    </source>
</evidence>
<keyword evidence="5" id="KW-0378">Hydrolase</keyword>
<evidence type="ECO:0000256" key="5">
    <source>
        <dbReference type="ARBA" id="ARBA00022801"/>
    </source>
</evidence>
<dbReference type="GeneID" id="108630243"/>
<evidence type="ECO:0000256" key="7">
    <source>
        <dbReference type="ARBA" id="ARBA00023180"/>
    </source>
</evidence>
<proteinExistence type="inferred from homology"/>
<dbReference type="InterPro" id="IPR029033">
    <property type="entry name" value="His_PPase_superfam"/>
</dbReference>
<evidence type="ECO:0000313" key="9">
    <source>
        <dbReference type="RefSeq" id="XP_026673949.1"/>
    </source>
</evidence>
<dbReference type="AlphaFoldDB" id="A0AAJ7SAM7"/>